<reference evidence="4" key="1">
    <citation type="submission" date="2015-07" db="EMBL/GenBank/DDBJ databases">
        <title>Near-Complete Genome Sequence of the Cellulolytic Bacterium Bacteroides (Pseudobacteroides) cellulosolvens ATCC 35603.</title>
        <authorList>
            <person name="Dassa B."/>
            <person name="Utturkar S.M."/>
            <person name="Klingeman D.M."/>
            <person name="Hurt R.A."/>
            <person name="Keller M."/>
            <person name="Xu J."/>
            <person name="Reddy Y.H.K."/>
            <person name="Borovok I."/>
            <person name="Grinberg I.R."/>
            <person name="Lamed R."/>
            <person name="Zhivin O."/>
            <person name="Bayer E.A."/>
            <person name="Brown S.D."/>
        </authorList>
    </citation>
    <scope>NUCLEOTIDE SEQUENCE [LARGE SCALE GENOMIC DNA]</scope>
    <source>
        <strain evidence="4">DSM 2933</strain>
    </source>
</reference>
<evidence type="ECO:0000259" key="2">
    <source>
        <dbReference type="Pfam" id="PF10728"/>
    </source>
</evidence>
<dbReference type="InterPro" id="IPR037108">
    <property type="entry name" value="TM1727-like_C_sf"/>
</dbReference>
<dbReference type="eggNOG" id="COG5495">
    <property type="taxonomic scope" value="Bacteria"/>
</dbReference>
<dbReference type="SUPFAM" id="SSF48179">
    <property type="entry name" value="6-phosphogluconate dehydrogenase C-terminal domain-like"/>
    <property type="match status" value="1"/>
</dbReference>
<dbReference type="SUPFAM" id="SSF51735">
    <property type="entry name" value="NAD(P)-binding Rossmann-fold domains"/>
    <property type="match status" value="1"/>
</dbReference>
<accession>A0A0L6JNP6</accession>
<dbReference type="PATRIC" id="fig|398512.5.peg.2348"/>
<organism evidence="3 4">
    <name type="scientific">Pseudobacteroides cellulosolvens ATCC 35603 = DSM 2933</name>
    <dbReference type="NCBI Taxonomy" id="398512"/>
    <lineage>
        <taxon>Bacteria</taxon>
        <taxon>Bacillati</taxon>
        <taxon>Bacillota</taxon>
        <taxon>Clostridia</taxon>
        <taxon>Eubacteriales</taxon>
        <taxon>Oscillospiraceae</taxon>
        <taxon>Pseudobacteroides</taxon>
    </lineage>
</organism>
<gene>
    <name evidence="3" type="ORF">Bccel_2252</name>
</gene>
<evidence type="ECO:0000259" key="1">
    <source>
        <dbReference type="Pfam" id="PF10727"/>
    </source>
</evidence>
<proteinExistence type="predicted"/>
<dbReference type="OrthoDB" id="9810755at2"/>
<dbReference type="InterPro" id="IPR036291">
    <property type="entry name" value="NAD(P)-bd_dom_sf"/>
</dbReference>
<dbReference type="InterPro" id="IPR008927">
    <property type="entry name" value="6-PGluconate_DH-like_C_sf"/>
</dbReference>
<dbReference type="Gene3D" id="3.40.50.720">
    <property type="entry name" value="NAD(P)-binding Rossmann-like Domain"/>
    <property type="match status" value="1"/>
</dbReference>
<protein>
    <recommendedName>
        <fullName evidence="5">DUF2520 domain-containing protein</fullName>
    </recommendedName>
</protein>
<evidence type="ECO:0000313" key="3">
    <source>
        <dbReference type="EMBL" id="KNY26987.1"/>
    </source>
</evidence>
<dbReference type="Proteomes" id="UP000036923">
    <property type="component" value="Unassembled WGS sequence"/>
</dbReference>
<keyword evidence="4" id="KW-1185">Reference proteome</keyword>
<dbReference type="EMBL" id="LGTC01000001">
    <property type="protein sequence ID" value="KNY26987.1"/>
    <property type="molecule type" value="Genomic_DNA"/>
</dbReference>
<feature type="domain" description="DUF2520" evidence="2">
    <location>
        <begin position="139"/>
        <end position="267"/>
    </location>
</feature>
<sequence length="301" mass="32474">MTSKNISVVGTGKLGSSLAIALKLKGFNISGLYSIGGASQESLCRQLGICLDNDLCKSVISSDIIFITVPDSQIRNVSRQISQSVDVKNIKNKYFFHMSGALTSDELVDLAGLGAYTGSLHPIQTFAGTSVDQKIFEGVYFGFEGCCEINPIAKYLVDALNGNVISIEKENKPIYHACACIISNFTVTLSHTVEKLLRSIKVGDDIGINAFMPLLKGTVDNIEKWGSIRSLTGPISRGDLNVIRGHAEALNEEGGYLEREIYRIMGIATADLALEKGSIDDRTRQSIRSLLGENSISMEGG</sequence>
<evidence type="ECO:0000313" key="4">
    <source>
        <dbReference type="Proteomes" id="UP000036923"/>
    </source>
</evidence>
<dbReference type="Pfam" id="PF10728">
    <property type="entry name" value="DUF2520"/>
    <property type="match status" value="1"/>
</dbReference>
<feature type="domain" description="Putative oxidoreductase/dehydrogenase Rossmann-like" evidence="1">
    <location>
        <begin position="6"/>
        <end position="122"/>
    </location>
</feature>
<dbReference type="STRING" id="398512.Bccel_2252"/>
<dbReference type="PANTHER" id="PTHR40459:SF1">
    <property type="entry name" value="CONSERVED HYPOTHETICAL ALANINE AND LEUCINE RICH PROTEIN"/>
    <property type="match status" value="1"/>
</dbReference>
<dbReference type="Gene3D" id="1.10.1040.20">
    <property type="entry name" value="ProC-like, C-terminal domain"/>
    <property type="match status" value="1"/>
</dbReference>
<dbReference type="Pfam" id="PF10727">
    <property type="entry name" value="Rossmann-like"/>
    <property type="match status" value="1"/>
</dbReference>
<name>A0A0L6JNP6_9FIRM</name>
<comment type="caution">
    <text evidence="3">The sequence shown here is derived from an EMBL/GenBank/DDBJ whole genome shotgun (WGS) entry which is preliminary data.</text>
</comment>
<dbReference type="AlphaFoldDB" id="A0A0L6JNP6"/>
<dbReference type="PANTHER" id="PTHR40459">
    <property type="entry name" value="CONSERVED HYPOTHETICAL ALANINE AND LEUCINE RICH PROTEIN"/>
    <property type="match status" value="1"/>
</dbReference>
<dbReference type="InterPro" id="IPR018931">
    <property type="entry name" value="DUF2520"/>
</dbReference>
<evidence type="ECO:0008006" key="5">
    <source>
        <dbReference type="Google" id="ProtNLM"/>
    </source>
</evidence>
<dbReference type="InterPro" id="IPR019665">
    <property type="entry name" value="OxRdtase/DH_put_Rossmann_dom"/>
</dbReference>
<dbReference type="RefSeq" id="WP_036947356.1">
    <property type="nucleotide sequence ID" value="NZ_KN050765.1"/>
</dbReference>